<keyword evidence="2" id="KW-0732">Signal</keyword>
<keyword evidence="1" id="KW-0812">Transmembrane</keyword>
<accession>A0A2I2FL10</accession>
<dbReference type="GeneID" id="36528118"/>
<dbReference type="EMBL" id="KZ559121">
    <property type="protein sequence ID" value="PLB41303.1"/>
    <property type="molecule type" value="Genomic_DNA"/>
</dbReference>
<feature type="transmembrane region" description="Helical" evidence="1">
    <location>
        <begin position="47"/>
        <end position="67"/>
    </location>
</feature>
<dbReference type="Proteomes" id="UP000234585">
    <property type="component" value="Unassembled WGS sequence"/>
</dbReference>
<keyword evidence="1" id="KW-1133">Transmembrane helix</keyword>
<keyword evidence="4" id="KW-1185">Reference proteome</keyword>
<proteinExistence type="predicted"/>
<evidence type="ECO:0000256" key="2">
    <source>
        <dbReference type="SAM" id="SignalP"/>
    </source>
</evidence>
<protein>
    <submittedName>
        <fullName evidence="3">Uncharacterized protein</fullName>
    </submittedName>
</protein>
<name>A0A2I2FL10_ASPCN</name>
<feature type="non-terminal residue" evidence="3">
    <location>
        <position position="78"/>
    </location>
</feature>
<keyword evidence="1" id="KW-0472">Membrane</keyword>
<organism evidence="3 4">
    <name type="scientific">Aspergillus candidus</name>
    <dbReference type="NCBI Taxonomy" id="41067"/>
    <lineage>
        <taxon>Eukaryota</taxon>
        <taxon>Fungi</taxon>
        <taxon>Dikarya</taxon>
        <taxon>Ascomycota</taxon>
        <taxon>Pezizomycotina</taxon>
        <taxon>Eurotiomycetes</taxon>
        <taxon>Eurotiomycetidae</taxon>
        <taxon>Eurotiales</taxon>
        <taxon>Aspergillaceae</taxon>
        <taxon>Aspergillus</taxon>
        <taxon>Aspergillus subgen. Circumdati</taxon>
    </lineage>
</organism>
<feature type="chain" id="PRO_5014160155" evidence="2">
    <location>
        <begin position="18"/>
        <end position="78"/>
    </location>
</feature>
<evidence type="ECO:0000313" key="4">
    <source>
        <dbReference type="Proteomes" id="UP000234585"/>
    </source>
</evidence>
<feature type="signal peptide" evidence="2">
    <location>
        <begin position="1"/>
        <end position="17"/>
    </location>
</feature>
<dbReference type="RefSeq" id="XP_024675315.1">
    <property type="nucleotide sequence ID" value="XM_024820958.1"/>
</dbReference>
<dbReference type="AlphaFoldDB" id="A0A2I2FL10"/>
<reference evidence="3 4" key="1">
    <citation type="submission" date="2017-12" db="EMBL/GenBank/DDBJ databases">
        <authorList>
            <consortium name="DOE Joint Genome Institute"/>
            <person name="Haridas S."/>
            <person name="Kjaerbolling I."/>
            <person name="Vesth T.C."/>
            <person name="Frisvad J.C."/>
            <person name="Nybo J.L."/>
            <person name="Theobald S."/>
            <person name="Kuo A."/>
            <person name="Bowyer P."/>
            <person name="Matsuda Y."/>
            <person name="Mondo S."/>
            <person name="Lyhne E.K."/>
            <person name="Kogle M.E."/>
            <person name="Clum A."/>
            <person name="Lipzen A."/>
            <person name="Salamov A."/>
            <person name="Ngan C.Y."/>
            <person name="Daum C."/>
            <person name="Chiniquy J."/>
            <person name="Barry K."/>
            <person name="LaButti K."/>
            <person name="Simmons B.A."/>
            <person name="Magnuson J.K."/>
            <person name="Mortensen U.H."/>
            <person name="Larsen T.O."/>
            <person name="Grigoriev I.V."/>
            <person name="Baker S.E."/>
            <person name="Andersen M.R."/>
            <person name="Nordberg H.P."/>
            <person name="Cantor M.N."/>
            <person name="Hua S.X."/>
        </authorList>
    </citation>
    <scope>NUCLEOTIDE SEQUENCE [LARGE SCALE GENOMIC DNA]</scope>
    <source>
        <strain evidence="3 4">CBS 102.13</strain>
    </source>
</reference>
<evidence type="ECO:0000256" key="1">
    <source>
        <dbReference type="SAM" id="Phobius"/>
    </source>
</evidence>
<gene>
    <name evidence="3" type="ORF">BDW47DRAFT_99884</name>
</gene>
<evidence type="ECO:0000313" key="3">
    <source>
        <dbReference type="EMBL" id="PLB41303.1"/>
    </source>
</evidence>
<sequence>MLFCFLFFSLFVSPLSSHFPTYEGQTDCLILIPLFVLFFPCHCHCYLILQISVIFTLCCLSIVSLLFRVRCWGLFQWI</sequence>
<dbReference type="OrthoDB" id="5559380at2759"/>